<evidence type="ECO:0000313" key="2">
    <source>
        <dbReference type="EMBL" id="SDN25469.1"/>
    </source>
</evidence>
<dbReference type="Gene3D" id="3.40.50.2000">
    <property type="entry name" value="Glycogen Phosphorylase B"/>
    <property type="match status" value="2"/>
</dbReference>
<evidence type="ECO:0000259" key="1">
    <source>
        <dbReference type="Pfam" id="PF06722"/>
    </source>
</evidence>
<dbReference type="PANTHER" id="PTHR21015">
    <property type="entry name" value="UDP-N-ACETYLGLUCOSAMINE--N-ACETYLMURAMYL-(PENTAPEPTIDE) PYROPHOSPHORYL-UNDECAPRENOL N-ACETYLGLUCOSAMINE TRANSFERASE 1"/>
    <property type="match status" value="1"/>
</dbReference>
<gene>
    <name evidence="2" type="ORF">SAMN05216355_101433</name>
</gene>
<protein>
    <submittedName>
        <fullName evidence="2">UDP:flavonoid glycosyltransferase YjiC, YdhE family</fullName>
    </submittedName>
</protein>
<dbReference type="EMBL" id="FNIM01000001">
    <property type="protein sequence ID" value="SDN25469.1"/>
    <property type="molecule type" value="Genomic_DNA"/>
</dbReference>
<dbReference type="Pfam" id="PF06722">
    <property type="entry name" value="EryCIII-like_C"/>
    <property type="match status" value="1"/>
</dbReference>
<sequence length="432" mass="46660">MATSADTRRAVSGRRRARVLFAPENFNVAEVTRGVTIARRLPPDIECVFAGYSDRNREIIEEAGFEYRLLSPRLDDADAQALLALDQGRALRNPFTDEMLAGRVASERSLIRELRPSAVVIGATLSQFISARAEGVPLVFVRPFAYSLAHLQAVRDSSATGVLARTTPAQRAVDDLVARALTKLHRHVSPPGSFRRIAKANGVHLDEDLVRFFTADLNLITTAAHLLPSWVEMPPGHRVVGPVYASLPGPVPPLVNELASRGEPVVYFAVGSSGGRQLVLDVLPRLAHAPCQVLAPVREHLDSADLAVLPANVHVTGRLPADRLGGAVDLAITHGGEGTVQTSSVQGWPFIGIPLQLEQRFNIQRCVDYGSALMVRRREAADVDWPALVADALIDRRLGARAERMALELRSIDGPAAAAAAISELIPDGRSH</sequence>
<dbReference type="STRING" id="332524.SAMN04487766_10288"/>
<keyword evidence="2" id="KW-0808">Transferase</keyword>
<dbReference type="PANTHER" id="PTHR21015:SF22">
    <property type="entry name" value="GLYCOSYLTRANSFERASE"/>
    <property type="match status" value="1"/>
</dbReference>
<dbReference type="InterPro" id="IPR010610">
    <property type="entry name" value="EryCIII-like_C"/>
</dbReference>
<feature type="domain" description="Erythromycin biosynthesis protein CIII-like C-terminal" evidence="1">
    <location>
        <begin position="303"/>
        <end position="423"/>
    </location>
</feature>
<dbReference type="RefSeq" id="WP_092532621.1">
    <property type="nucleotide sequence ID" value="NZ_FNIM01000001.1"/>
</dbReference>
<accession>A0A1G9ZVJ3</accession>
<dbReference type="Proteomes" id="UP000198541">
    <property type="component" value="Unassembled WGS sequence"/>
</dbReference>
<dbReference type="AlphaFoldDB" id="A0A1G9ZVJ3"/>
<name>A0A1G9ZVJ3_9ACTO</name>
<organism evidence="2 3">
    <name type="scientific">Actinomyces ruminicola</name>
    <dbReference type="NCBI Taxonomy" id="332524"/>
    <lineage>
        <taxon>Bacteria</taxon>
        <taxon>Bacillati</taxon>
        <taxon>Actinomycetota</taxon>
        <taxon>Actinomycetes</taxon>
        <taxon>Actinomycetales</taxon>
        <taxon>Actinomycetaceae</taxon>
        <taxon>Actinomyces</taxon>
    </lineage>
</organism>
<keyword evidence="3" id="KW-1185">Reference proteome</keyword>
<evidence type="ECO:0000313" key="3">
    <source>
        <dbReference type="Proteomes" id="UP000198541"/>
    </source>
</evidence>
<dbReference type="SUPFAM" id="SSF53756">
    <property type="entry name" value="UDP-Glycosyltransferase/glycogen phosphorylase"/>
    <property type="match status" value="1"/>
</dbReference>
<dbReference type="GO" id="GO:0016757">
    <property type="term" value="F:glycosyltransferase activity"/>
    <property type="evidence" value="ECO:0007669"/>
    <property type="project" value="TreeGrafter"/>
</dbReference>
<reference evidence="3" key="1">
    <citation type="submission" date="2016-10" db="EMBL/GenBank/DDBJ databases">
        <authorList>
            <person name="Varghese N."/>
            <person name="Submissions S."/>
        </authorList>
    </citation>
    <scope>NUCLEOTIDE SEQUENCE [LARGE SCALE GENOMIC DNA]</scope>
    <source>
        <strain evidence="3">DSM 27982</strain>
    </source>
</reference>
<proteinExistence type="predicted"/>